<accession>A0A9D3VRF8</accession>
<evidence type="ECO:0000313" key="2">
    <source>
        <dbReference type="Proteomes" id="UP000828251"/>
    </source>
</evidence>
<dbReference type="Proteomes" id="UP000828251">
    <property type="component" value="Unassembled WGS sequence"/>
</dbReference>
<sequence>MMSQNHQWEDMLLFQAPISTLATIPSISQGILVESTYTDMSSSCIGWQSVGDFDLNMGYKRIDDLVLTFGAGEGTSNHLDENENEDVVEEEDPCANERVADVVHKSESSLDQIR</sequence>
<proteinExistence type="predicted"/>
<keyword evidence="2" id="KW-1185">Reference proteome</keyword>
<gene>
    <name evidence="1" type="ORF">J1N35_018860</name>
</gene>
<dbReference type="AlphaFoldDB" id="A0A9D3VRF8"/>
<name>A0A9D3VRF8_9ROSI</name>
<reference evidence="1 2" key="1">
    <citation type="journal article" date="2021" name="Plant Biotechnol. J.">
        <title>Multi-omics assisted identification of the key and species-specific regulatory components of drought-tolerant mechanisms in Gossypium stocksii.</title>
        <authorList>
            <person name="Yu D."/>
            <person name="Ke L."/>
            <person name="Zhang D."/>
            <person name="Wu Y."/>
            <person name="Sun Y."/>
            <person name="Mei J."/>
            <person name="Sun J."/>
            <person name="Sun Y."/>
        </authorList>
    </citation>
    <scope>NUCLEOTIDE SEQUENCE [LARGE SCALE GENOMIC DNA]</scope>
    <source>
        <strain evidence="2">cv. E1</strain>
        <tissue evidence="1">Leaf</tissue>
    </source>
</reference>
<organism evidence="1 2">
    <name type="scientific">Gossypium stocksii</name>
    <dbReference type="NCBI Taxonomy" id="47602"/>
    <lineage>
        <taxon>Eukaryota</taxon>
        <taxon>Viridiplantae</taxon>
        <taxon>Streptophyta</taxon>
        <taxon>Embryophyta</taxon>
        <taxon>Tracheophyta</taxon>
        <taxon>Spermatophyta</taxon>
        <taxon>Magnoliopsida</taxon>
        <taxon>eudicotyledons</taxon>
        <taxon>Gunneridae</taxon>
        <taxon>Pentapetalae</taxon>
        <taxon>rosids</taxon>
        <taxon>malvids</taxon>
        <taxon>Malvales</taxon>
        <taxon>Malvaceae</taxon>
        <taxon>Malvoideae</taxon>
        <taxon>Gossypium</taxon>
    </lineage>
</organism>
<comment type="caution">
    <text evidence="1">The sequence shown here is derived from an EMBL/GenBank/DDBJ whole genome shotgun (WGS) entry which is preliminary data.</text>
</comment>
<evidence type="ECO:0000313" key="1">
    <source>
        <dbReference type="EMBL" id="KAH1091603.1"/>
    </source>
</evidence>
<dbReference type="EMBL" id="JAIQCV010000006">
    <property type="protein sequence ID" value="KAH1091603.1"/>
    <property type="molecule type" value="Genomic_DNA"/>
</dbReference>
<protein>
    <submittedName>
        <fullName evidence="1">Uncharacterized protein</fullName>
    </submittedName>
</protein>